<evidence type="ECO:0000313" key="2">
    <source>
        <dbReference type="EMBL" id="VEU63625.1"/>
    </source>
</evidence>
<evidence type="ECO:0000313" key="3">
    <source>
        <dbReference type="Proteomes" id="UP000289952"/>
    </source>
</evidence>
<keyword evidence="1" id="KW-0175">Coiled coil</keyword>
<accession>A0A449AF96</accession>
<dbReference type="OrthoDB" id="399236at2"/>
<dbReference type="AlphaFoldDB" id="A0A449AF96"/>
<dbReference type="EMBL" id="LR214972">
    <property type="protein sequence ID" value="VEU63625.1"/>
    <property type="molecule type" value="Genomic_DNA"/>
</dbReference>
<gene>
    <name evidence="2" type="ORF">NCTC10118_00674</name>
</gene>
<protein>
    <submittedName>
        <fullName evidence="2">Uncharacterized protein</fullName>
    </submittedName>
</protein>
<organism evidence="2 3">
    <name type="scientific">Mycoplasmopsis bovirhinis</name>
    <dbReference type="NCBI Taxonomy" id="29553"/>
    <lineage>
        <taxon>Bacteria</taxon>
        <taxon>Bacillati</taxon>
        <taxon>Mycoplasmatota</taxon>
        <taxon>Mycoplasmoidales</taxon>
        <taxon>Metamycoplasmataceae</taxon>
        <taxon>Mycoplasmopsis</taxon>
    </lineage>
</organism>
<evidence type="ECO:0000256" key="1">
    <source>
        <dbReference type="SAM" id="Coils"/>
    </source>
</evidence>
<name>A0A449AF96_9BACT</name>
<reference evidence="2 3" key="1">
    <citation type="submission" date="2019-01" db="EMBL/GenBank/DDBJ databases">
        <authorList>
            <consortium name="Pathogen Informatics"/>
        </authorList>
    </citation>
    <scope>NUCLEOTIDE SEQUENCE [LARGE SCALE GENOMIC DNA]</scope>
    <source>
        <strain evidence="2 3">NCTC10118</strain>
    </source>
</reference>
<sequence length="117" mass="13905">MKKIADIEQLKLLAEDYLRLTKEAKELKKLMQELVKDTEIEIYERLSEGGLVQYFKPESKTVVDKKLLTELLFSIFIDYNHENSQKIIPSIQEIEEQIKEQCQVVKEYKWKLALKSK</sequence>
<keyword evidence="3" id="KW-1185">Reference proteome</keyword>
<feature type="coiled-coil region" evidence="1">
    <location>
        <begin position="10"/>
        <end position="37"/>
    </location>
</feature>
<proteinExistence type="predicted"/>
<dbReference type="RefSeq" id="WP_129621830.1">
    <property type="nucleotide sequence ID" value="NZ_LR214972.1"/>
</dbReference>
<dbReference type="Proteomes" id="UP000289952">
    <property type="component" value="Chromosome"/>
</dbReference>